<dbReference type="SUPFAM" id="SSF75304">
    <property type="entry name" value="Amidase signature (AS) enzymes"/>
    <property type="match status" value="1"/>
</dbReference>
<dbReference type="PANTHER" id="PTHR46310:SF7">
    <property type="entry name" value="AMIDASE 1"/>
    <property type="match status" value="1"/>
</dbReference>
<dbReference type="PANTHER" id="PTHR46310">
    <property type="entry name" value="AMIDASE 1"/>
    <property type="match status" value="1"/>
</dbReference>
<dbReference type="NCBIfam" id="NF006169">
    <property type="entry name" value="PRK08310.1"/>
    <property type="match status" value="1"/>
</dbReference>
<dbReference type="InterPro" id="IPR020556">
    <property type="entry name" value="Amidase_CS"/>
</dbReference>
<reference evidence="2 3" key="1">
    <citation type="submission" date="2019-09" db="EMBL/GenBank/DDBJ databases">
        <title>YIM 132548 draft genome.</title>
        <authorList>
            <person name="Jiang L."/>
        </authorList>
    </citation>
    <scope>NUCLEOTIDE SEQUENCE [LARGE SCALE GENOMIC DNA]</scope>
    <source>
        <strain evidence="2 3">YIM 132548</strain>
    </source>
</reference>
<protein>
    <submittedName>
        <fullName evidence="2">Amidase</fullName>
        <ecNumber evidence="2">3.5.1.4</ecNumber>
    </submittedName>
</protein>
<organism evidence="2 3">
    <name type="scientific">Methylobacterium planeticum</name>
    <dbReference type="NCBI Taxonomy" id="2615211"/>
    <lineage>
        <taxon>Bacteria</taxon>
        <taxon>Pseudomonadati</taxon>
        <taxon>Pseudomonadota</taxon>
        <taxon>Alphaproteobacteria</taxon>
        <taxon>Hyphomicrobiales</taxon>
        <taxon>Methylobacteriaceae</taxon>
        <taxon>Methylobacterium</taxon>
    </lineage>
</organism>
<dbReference type="Pfam" id="PF01425">
    <property type="entry name" value="Amidase"/>
    <property type="match status" value="1"/>
</dbReference>
<sequence length="391" mass="40395">MGMIDTVGAFCPHGLVARRNRETGPLAGLGFGLKDLFDLAGVPTGAGSPDWLATHPVPATSAPVVETLLAAGARLVGKTQTDEIAWSLNGENAHYGTPRNVAAPGRIPGGSSSGSAAATAAGLVDFAIGTDTGGSVRLPASYCGLYGLRPSHGRISLAGAVPLAPSYDTAGWFARDAAILARVGRVLLGETPPQPRPRRLLIARDLFERAGPAVTEALDEALGHLRAQFATVEAVTVAGEAAGAWRNAFRLIQSHEAWAAHGAWIARVQPRFGPGVRERFEAASRLDAGEVAAATALRRTIAAELRALLGEDAVLALPSAPGIAPHLATPEAELDGFRARALELLCPAGHAGLPQVSLPRARLDGCPLGLSLIAGPGRDETLLDLARTFAR</sequence>
<dbReference type="EC" id="3.5.1.4" evidence="2"/>
<evidence type="ECO:0000259" key="1">
    <source>
        <dbReference type="Pfam" id="PF01425"/>
    </source>
</evidence>
<accession>A0A6N6MR30</accession>
<gene>
    <name evidence="2" type="ORF">F6X51_12675</name>
</gene>
<dbReference type="Gene3D" id="3.90.1300.10">
    <property type="entry name" value="Amidase signature (AS) domain"/>
    <property type="match status" value="1"/>
</dbReference>
<dbReference type="InterPro" id="IPR023631">
    <property type="entry name" value="Amidase_dom"/>
</dbReference>
<keyword evidence="3" id="KW-1185">Reference proteome</keyword>
<comment type="caution">
    <text evidence="2">The sequence shown here is derived from an EMBL/GenBank/DDBJ whole genome shotgun (WGS) entry which is preliminary data.</text>
</comment>
<dbReference type="Proteomes" id="UP000441523">
    <property type="component" value="Unassembled WGS sequence"/>
</dbReference>
<dbReference type="GO" id="GO:0004040">
    <property type="term" value="F:amidase activity"/>
    <property type="evidence" value="ECO:0007669"/>
    <property type="project" value="UniProtKB-EC"/>
</dbReference>
<feature type="domain" description="Amidase" evidence="1">
    <location>
        <begin position="19"/>
        <end position="383"/>
    </location>
</feature>
<evidence type="ECO:0000313" key="2">
    <source>
        <dbReference type="EMBL" id="KAB1073197.1"/>
    </source>
</evidence>
<dbReference type="AlphaFoldDB" id="A0A6N6MR30"/>
<name>A0A6N6MR30_9HYPH</name>
<keyword evidence="2" id="KW-0378">Hydrolase</keyword>
<evidence type="ECO:0000313" key="3">
    <source>
        <dbReference type="Proteomes" id="UP000441523"/>
    </source>
</evidence>
<dbReference type="EMBL" id="VZZJ01000009">
    <property type="protein sequence ID" value="KAB1073197.1"/>
    <property type="molecule type" value="Genomic_DNA"/>
</dbReference>
<proteinExistence type="predicted"/>
<dbReference type="InterPro" id="IPR036928">
    <property type="entry name" value="AS_sf"/>
</dbReference>
<dbReference type="PROSITE" id="PS00571">
    <property type="entry name" value="AMIDASES"/>
    <property type="match status" value="1"/>
</dbReference>